<dbReference type="SUPFAM" id="SSF53335">
    <property type="entry name" value="S-adenosyl-L-methionine-dependent methyltransferases"/>
    <property type="match status" value="1"/>
</dbReference>
<evidence type="ECO:0000256" key="1">
    <source>
        <dbReference type="SAM" id="MobiDB-lite"/>
    </source>
</evidence>
<evidence type="ECO:0000313" key="2">
    <source>
        <dbReference type="EMBL" id="CAJ1396709.1"/>
    </source>
</evidence>
<proteinExistence type="predicted"/>
<gene>
    <name evidence="2" type="ORF">EVOR1521_LOCUS20885</name>
</gene>
<dbReference type="Proteomes" id="UP001178507">
    <property type="component" value="Unassembled WGS sequence"/>
</dbReference>
<reference evidence="2" key="1">
    <citation type="submission" date="2023-08" db="EMBL/GenBank/DDBJ databases">
        <authorList>
            <person name="Chen Y."/>
            <person name="Shah S."/>
            <person name="Dougan E. K."/>
            <person name="Thang M."/>
            <person name="Chan C."/>
        </authorList>
    </citation>
    <scope>NUCLEOTIDE SEQUENCE</scope>
</reference>
<keyword evidence="3" id="KW-1185">Reference proteome</keyword>
<feature type="compositionally biased region" description="Acidic residues" evidence="1">
    <location>
        <begin position="757"/>
        <end position="773"/>
    </location>
</feature>
<dbReference type="Gene3D" id="3.40.50.150">
    <property type="entry name" value="Vaccinia Virus protein VP39"/>
    <property type="match status" value="1"/>
</dbReference>
<accession>A0AA36N8M6</accession>
<organism evidence="2 3">
    <name type="scientific">Effrenium voratum</name>
    <dbReference type="NCBI Taxonomy" id="2562239"/>
    <lineage>
        <taxon>Eukaryota</taxon>
        <taxon>Sar</taxon>
        <taxon>Alveolata</taxon>
        <taxon>Dinophyceae</taxon>
        <taxon>Suessiales</taxon>
        <taxon>Symbiodiniaceae</taxon>
        <taxon>Effrenium</taxon>
    </lineage>
</organism>
<protein>
    <submittedName>
        <fullName evidence="2">Uncharacterized protein</fullName>
    </submittedName>
</protein>
<feature type="compositionally biased region" description="Low complexity" evidence="1">
    <location>
        <begin position="781"/>
        <end position="793"/>
    </location>
</feature>
<dbReference type="Pfam" id="PF10294">
    <property type="entry name" value="Methyltransf_16"/>
    <property type="match status" value="1"/>
</dbReference>
<dbReference type="PANTHER" id="PTHR14614:SF109">
    <property type="entry name" value="RIBOSOMAL LYSINE N-METHYLTRANSFERASE 5"/>
    <property type="match status" value="1"/>
</dbReference>
<sequence length="793" mass="87779">MSDGMFDFCDMPVVIFEGLLLGRQLRFWAAAEAELPFPAKALCEVRRLRHEDFDEDLLLRHRLVTAVLDLGHRTRLFQWQSESFKPANSMCGSVFDTVQLLCEHLSTLPPPRRALELGAGVGLPGLWLASGSPARVVLSDCQPGVLRLLAENVELNDLQGRAVAQRLRWGEEVEDSFDLVLGSDILYDASAASGLFATAAAAMAPEGRFVLANTIRGPSVGVKVILQHAAASGLRWVNSCDLGALQQSEAYVFVFEKDKLRDQKRPIGMDAKPNSTTRGQLPGIPSSIDRVSAECIWKSFCTSSGPSLGAASWEVDYVRQRKLQPAQPRRKLSSGGEKDLGYGQHQISNLHGFEVARAPSEVRNASYMSVRRAKPSAFLEEPKRRAGGVGGARFLSGEGRAAAKSRLGQVTPDRPPMVLPKYQRFSGDHMLPLEMNPMGSETGFAKFDRKILTVLILDSGPAAVCLALLTGLLVMLLFWFETLPGIDLGFRDSIGRTLARVISMPNEAEDAQNNFNERYVKSYLPPGDDQYTDKWVGGNSSWRSYMSQYGAAGDYQKFLKQYGGPQANYDQYVSLYSSMAGPGVTSGDNYKVSLLSGAARTLSCPQEASAREIRGLAEALFGAPRLRLFLDSAEAEELQDTCAAKDLAGRSLFAVAQSEPEWCTNKRFYKGYAHGRHCGKEEDSWDITIEVLKGGDFIYTKKDHSHDAECGFRFDKHTKAEGKWHCSWDEKKQDEVLVLTGRATTREVQDVRRYSDFEDEDEEEGEEEGEDMQSFDRRPAPRISSTPSPRRSC</sequence>
<comment type="caution">
    <text evidence="2">The sequence shown here is derived from an EMBL/GenBank/DDBJ whole genome shotgun (WGS) entry which is preliminary data.</text>
</comment>
<evidence type="ECO:0000313" key="3">
    <source>
        <dbReference type="Proteomes" id="UP001178507"/>
    </source>
</evidence>
<dbReference type="InterPro" id="IPR019410">
    <property type="entry name" value="Methyltransf_16"/>
</dbReference>
<feature type="region of interest" description="Disordered" evidence="1">
    <location>
        <begin position="750"/>
        <end position="793"/>
    </location>
</feature>
<dbReference type="InterPro" id="IPR029063">
    <property type="entry name" value="SAM-dependent_MTases_sf"/>
</dbReference>
<dbReference type="EMBL" id="CAUJNA010003241">
    <property type="protein sequence ID" value="CAJ1396709.1"/>
    <property type="molecule type" value="Genomic_DNA"/>
</dbReference>
<name>A0AA36N8M6_9DINO</name>
<dbReference type="AlphaFoldDB" id="A0AA36N8M6"/>
<dbReference type="PANTHER" id="PTHR14614">
    <property type="entry name" value="HEPATOCELLULAR CARCINOMA-ASSOCIATED ANTIGEN"/>
    <property type="match status" value="1"/>
</dbReference>
<dbReference type="CDD" id="cd02440">
    <property type="entry name" value="AdoMet_MTases"/>
    <property type="match status" value="1"/>
</dbReference>